<dbReference type="PANTHER" id="PTHR33221">
    <property type="entry name" value="WINGED HELIX-TURN-HELIX TRANSCRIPTIONAL REGULATOR, RRF2 FAMILY"/>
    <property type="match status" value="1"/>
</dbReference>
<name>A0A8J3I0Z4_9CHLR</name>
<protein>
    <submittedName>
        <fullName evidence="1">Rrf2 family transcriptional regulator</fullName>
    </submittedName>
</protein>
<dbReference type="RefSeq" id="WP_220196633.1">
    <property type="nucleotide sequence ID" value="NZ_BNJF01000003.1"/>
</dbReference>
<dbReference type="AlphaFoldDB" id="A0A8J3I0Z4"/>
<proteinExistence type="predicted"/>
<organism evidence="1 2">
    <name type="scientific">Ktedonospora formicarum</name>
    <dbReference type="NCBI Taxonomy" id="2778364"/>
    <lineage>
        <taxon>Bacteria</taxon>
        <taxon>Bacillati</taxon>
        <taxon>Chloroflexota</taxon>
        <taxon>Ktedonobacteria</taxon>
        <taxon>Ktedonobacterales</taxon>
        <taxon>Ktedonobacteraceae</taxon>
        <taxon>Ktedonospora</taxon>
    </lineage>
</organism>
<dbReference type="Proteomes" id="UP000612362">
    <property type="component" value="Unassembled WGS sequence"/>
</dbReference>
<dbReference type="Gene3D" id="1.10.10.10">
    <property type="entry name" value="Winged helix-like DNA-binding domain superfamily/Winged helix DNA-binding domain"/>
    <property type="match status" value="1"/>
</dbReference>
<dbReference type="InterPro" id="IPR036388">
    <property type="entry name" value="WH-like_DNA-bd_sf"/>
</dbReference>
<reference evidence="1" key="1">
    <citation type="submission" date="2020-10" db="EMBL/GenBank/DDBJ databases">
        <title>Taxonomic study of unclassified bacteria belonging to the class Ktedonobacteria.</title>
        <authorList>
            <person name="Yabe S."/>
            <person name="Wang C.M."/>
            <person name="Zheng Y."/>
            <person name="Sakai Y."/>
            <person name="Cavaletti L."/>
            <person name="Monciardini P."/>
            <person name="Donadio S."/>
        </authorList>
    </citation>
    <scope>NUCLEOTIDE SEQUENCE</scope>
    <source>
        <strain evidence="1">SOSP1-1</strain>
    </source>
</reference>
<keyword evidence="2" id="KW-1185">Reference proteome</keyword>
<dbReference type="InterPro" id="IPR036390">
    <property type="entry name" value="WH_DNA-bd_sf"/>
</dbReference>
<dbReference type="FunFam" id="1.10.10.10:FF:000138">
    <property type="entry name" value="Rrf2 family transcriptional regulator"/>
    <property type="match status" value="1"/>
</dbReference>
<gene>
    <name evidence="1" type="ORF">KSX_54870</name>
</gene>
<dbReference type="SUPFAM" id="SSF46785">
    <property type="entry name" value="Winged helix' DNA-binding domain"/>
    <property type="match status" value="1"/>
</dbReference>
<comment type="caution">
    <text evidence="1">The sequence shown here is derived from an EMBL/GenBank/DDBJ whole genome shotgun (WGS) entry which is preliminary data.</text>
</comment>
<evidence type="ECO:0000313" key="1">
    <source>
        <dbReference type="EMBL" id="GHO47324.1"/>
    </source>
</evidence>
<dbReference type="GO" id="GO:0005829">
    <property type="term" value="C:cytosol"/>
    <property type="evidence" value="ECO:0007669"/>
    <property type="project" value="TreeGrafter"/>
</dbReference>
<dbReference type="InterPro" id="IPR000944">
    <property type="entry name" value="Tscrpt_reg_Rrf2"/>
</dbReference>
<dbReference type="PROSITE" id="PS51197">
    <property type="entry name" value="HTH_RRF2_2"/>
    <property type="match status" value="1"/>
</dbReference>
<dbReference type="GO" id="GO:0003700">
    <property type="term" value="F:DNA-binding transcription factor activity"/>
    <property type="evidence" value="ECO:0007669"/>
    <property type="project" value="TreeGrafter"/>
</dbReference>
<accession>A0A8J3I0Z4</accession>
<dbReference type="PANTHER" id="PTHR33221:SF15">
    <property type="entry name" value="HTH-TYPE TRANSCRIPTIONAL REGULATOR YWGB-RELATED"/>
    <property type="match status" value="1"/>
</dbReference>
<dbReference type="Pfam" id="PF02082">
    <property type="entry name" value="Rrf2"/>
    <property type="match status" value="1"/>
</dbReference>
<evidence type="ECO:0000313" key="2">
    <source>
        <dbReference type="Proteomes" id="UP000612362"/>
    </source>
</evidence>
<sequence length="143" mass="15815">MSANSRFTIALHILSWMTLAARQREIVTSEQIAASVNTNPVFIRRILGLLEKAHLVIVQHGTGAGWKLARTPEAISLLDVYQAVEQSPLFELHHSQPNQTCPVGKGIQPALTRFYEDGERALKQQFAQATVADVLRETLTPSS</sequence>
<dbReference type="EMBL" id="BNJF01000003">
    <property type="protein sequence ID" value="GHO47324.1"/>
    <property type="molecule type" value="Genomic_DNA"/>
</dbReference>